<comment type="caution">
    <text evidence="1">The sequence shown here is derived from an EMBL/GenBank/DDBJ whole genome shotgun (WGS) entry which is preliminary data.</text>
</comment>
<proteinExistence type="predicted"/>
<gene>
    <name evidence="1" type="ORF">GCM10009741_68890</name>
</gene>
<organism evidence="1 2">
    <name type="scientific">Kribbella lupini</name>
    <dbReference type="NCBI Taxonomy" id="291602"/>
    <lineage>
        <taxon>Bacteria</taxon>
        <taxon>Bacillati</taxon>
        <taxon>Actinomycetota</taxon>
        <taxon>Actinomycetes</taxon>
        <taxon>Propionibacteriales</taxon>
        <taxon>Kribbellaceae</taxon>
        <taxon>Kribbella</taxon>
    </lineage>
</organism>
<dbReference type="Proteomes" id="UP001500363">
    <property type="component" value="Unassembled WGS sequence"/>
</dbReference>
<dbReference type="RefSeq" id="WP_344181785.1">
    <property type="nucleotide sequence ID" value="NZ_BAAANC010000004.1"/>
</dbReference>
<evidence type="ECO:0000313" key="1">
    <source>
        <dbReference type="EMBL" id="GAA1554647.1"/>
    </source>
</evidence>
<evidence type="ECO:0008006" key="3">
    <source>
        <dbReference type="Google" id="ProtNLM"/>
    </source>
</evidence>
<accession>A0ABN2C915</accession>
<protein>
    <recommendedName>
        <fullName evidence="3">Polyketide cyclase/dehydrase/lipid transport protein</fullName>
    </recommendedName>
</protein>
<evidence type="ECO:0000313" key="2">
    <source>
        <dbReference type="Proteomes" id="UP001500363"/>
    </source>
</evidence>
<reference evidence="1 2" key="1">
    <citation type="journal article" date="2019" name="Int. J. Syst. Evol. Microbiol.">
        <title>The Global Catalogue of Microorganisms (GCM) 10K type strain sequencing project: providing services to taxonomists for standard genome sequencing and annotation.</title>
        <authorList>
            <consortium name="The Broad Institute Genomics Platform"/>
            <consortium name="The Broad Institute Genome Sequencing Center for Infectious Disease"/>
            <person name="Wu L."/>
            <person name="Ma J."/>
        </authorList>
    </citation>
    <scope>NUCLEOTIDE SEQUENCE [LARGE SCALE GENOMIC DNA]</scope>
    <source>
        <strain evidence="1 2">JCM 14303</strain>
    </source>
</reference>
<sequence length="127" mass="13607">MATVRANGATVTVDLSWWERFFAAGRPRLVIPLDAIATAGVVEHPTRWTATPGGRSGLVVTGVLKVGRWGLGTGMRYFVSTRRNHPAVRLTLTPEGAELIGYDVVLISTPDAAEVVADLTRAVEPAR</sequence>
<dbReference type="EMBL" id="BAAANC010000004">
    <property type="protein sequence ID" value="GAA1554647.1"/>
    <property type="molecule type" value="Genomic_DNA"/>
</dbReference>
<keyword evidence="2" id="KW-1185">Reference proteome</keyword>
<name>A0ABN2C915_9ACTN</name>